<dbReference type="EMBL" id="LK932994">
    <property type="protein sequence ID" value="CDT13176.1"/>
    <property type="molecule type" value="Genomic_DNA"/>
</dbReference>
<dbReference type="EMBL" id="CAAJVP010000015">
    <property type="protein sequence ID" value="VHY15033.1"/>
    <property type="molecule type" value="Genomic_DNA"/>
</dbReference>
<evidence type="ECO:0000256" key="1">
    <source>
        <dbReference type="ARBA" id="ARBA00002434"/>
    </source>
</evidence>
<evidence type="ECO:0000256" key="11">
    <source>
        <dbReference type="ARBA" id="ARBA00030962"/>
    </source>
</evidence>
<keyword evidence="7" id="KW-0598">Phosphotransferase system</keyword>
<dbReference type="EMBL" id="LK932505">
    <property type="protein sequence ID" value="CDS85610.1"/>
    <property type="molecule type" value="Genomic_DNA"/>
</dbReference>
<dbReference type="InterPro" id="IPR002178">
    <property type="entry name" value="PTS_EIIA_type-2_dom"/>
</dbReference>
<comment type="function">
    <text evidence="1">The phosphoenolpyruvate-dependent sugar phosphotransferase system (sugar PTS), a major carbohydrate active transport system, catalyzes the phosphorylation of incoming sugar substrates concomitantly with their translocation across the cell membrane. The enzyme II CmtAB PTS system is involved in D-mannitol transport.</text>
</comment>
<evidence type="ECO:0000256" key="3">
    <source>
        <dbReference type="ARBA" id="ARBA00022448"/>
    </source>
</evidence>
<evidence type="ECO:0000256" key="8">
    <source>
        <dbReference type="ARBA" id="ARBA00022777"/>
    </source>
</evidence>
<evidence type="ECO:0000256" key="6">
    <source>
        <dbReference type="ARBA" id="ARBA00022679"/>
    </source>
</evidence>
<dbReference type="GO" id="GO:0009401">
    <property type="term" value="P:phosphoenolpyruvate-dependent sugar phosphotransferase system"/>
    <property type="evidence" value="ECO:0007669"/>
    <property type="project" value="UniProtKB-KW"/>
</dbReference>
<keyword evidence="5" id="KW-0762">Sugar transport</keyword>
<keyword evidence="8" id="KW-0418">Kinase</keyword>
<dbReference type="Gene3D" id="3.40.930.10">
    <property type="entry name" value="Mannitol-specific EII, Chain A"/>
    <property type="match status" value="1"/>
</dbReference>
<dbReference type="RefSeq" id="WP_004454636.1">
    <property type="nucleotide sequence ID" value="NZ_BAABSG010000001.1"/>
</dbReference>
<dbReference type="PANTHER" id="PTHR30181:SF2">
    <property type="entry name" value="PTS SYSTEM MANNITOL-SPECIFIC EIICBA COMPONENT"/>
    <property type="match status" value="1"/>
</dbReference>
<dbReference type="SUPFAM" id="SSF55804">
    <property type="entry name" value="Phoshotransferase/anion transport protein"/>
    <property type="match status" value="1"/>
</dbReference>
<evidence type="ECO:0000256" key="9">
    <source>
        <dbReference type="ARBA" id="ARBA00029908"/>
    </source>
</evidence>
<dbReference type="CDD" id="cd00211">
    <property type="entry name" value="PTS_IIA_fru"/>
    <property type="match status" value="1"/>
</dbReference>
<evidence type="ECO:0000256" key="5">
    <source>
        <dbReference type="ARBA" id="ARBA00022597"/>
    </source>
</evidence>
<evidence type="ECO:0000313" key="14">
    <source>
        <dbReference type="EMBL" id="CDT13176.1"/>
    </source>
</evidence>
<dbReference type="PROSITE" id="PS51094">
    <property type="entry name" value="PTS_EIIA_TYPE_2"/>
    <property type="match status" value="1"/>
</dbReference>
<dbReference type="OMA" id="DVSTYMG"/>
<dbReference type="OrthoDB" id="1640042at2"/>
<feature type="domain" description="PTS EIIA type-2" evidence="12">
    <location>
        <begin position="3"/>
        <end position="140"/>
    </location>
</feature>
<evidence type="ECO:0000313" key="18">
    <source>
        <dbReference type="Proteomes" id="UP000411588"/>
    </source>
</evidence>
<reference evidence="14" key="1">
    <citation type="submission" date="2014-07" db="EMBL/GenBank/DDBJ databases">
        <authorList>
            <person name="Monot Marc"/>
        </authorList>
    </citation>
    <scope>NUCLEOTIDE SEQUENCE</scope>
    <source>
        <strain evidence="14">7032989</strain>
    </source>
</reference>
<protein>
    <recommendedName>
        <fullName evidence="2">Mannitol-specific phosphotransferase enzyme IIA component</fullName>
    </recommendedName>
    <alternativeName>
        <fullName evidence="10">EIIA</fullName>
    </alternativeName>
    <alternativeName>
        <fullName evidence="11">EIII</fullName>
    </alternativeName>
    <alternativeName>
        <fullName evidence="9">PTS system mannitol-specific EIIA component</fullName>
    </alternativeName>
</protein>
<dbReference type="InterPro" id="IPR016152">
    <property type="entry name" value="PTrfase/Anion_transptr"/>
</dbReference>
<sequence length="140" mass="15391">MSKVLNENNIFLGLDSVSKEEAITLAGRKLVENGYVKEEYIPAMLEREKVMTTYMGMGVAIPHGVNEAKKEILSSGIVILQFPNGIDFDGEKAYLLIGIAGVGDEHLEILSNIAVVLDDDLTERLKNSNDKQAFMEAFAN</sequence>
<dbReference type="GO" id="GO:0090563">
    <property type="term" value="F:protein-phosphocysteine-sugar phosphotransferase activity"/>
    <property type="evidence" value="ECO:0007669"/>
    <property type="project" value="TreeGrafter"/>
</dbReference>
<dbReference type="PROSITE" id="PS00372">
    <property type="entry name" value="PTS_EIIA_TYPE_2_HIS"/>
    <property type="match status" value="1"/>
</dbReference>
<evidence type="ECO:0000313" key="17">
    <source>
        <dbReference type="Proteomes" id="UP000372533"/>
    </source>
</evidence>
<name>A0A031WJ29_CLODI</name>
<dbReference type="KEGG" id="pdf:CD630DERM_23320"/>
<dbReference type="PATRIC" id="fig|1496.1373.peg.2889"/>
<reference evidence="16 17" key="2">
    <citation type="submission" date="2019-04" db="EMBL/GenBank/DDBJ databases">
        <authorList>
            <consortium name="Pathogen Informatics"/>
        </authorList>
    </citation>
    <scope>NUCLEOTIDE SEQUENCE [LARGE SCALE GENOMIC DNA]</scope>
    <source>
        <strain evidence="15">Clo34</strain>
        <strain evidence="18">clo34</strain>
        <strain evidence="17">tl291</strain>
        <strain evidence="16">Tl291</strain>
    </source>
</reference>
<dbReference type="PANTHER" id="PTHR30181">
    <property type="entry name" value="MANNITOL PERMEASE IIC COMPONENT"/>
    <property type="match status" value="1"/>
</dbReference>
<evidence type="ECO:0000256" key="4">
    <source>
        <dbReference type="ARBA" id="ARBA00022553"/>
    </source>
</evidence>
<evidence type="ECO:0000313" key="15">
    <source>
        <dbReference type="EMBL" id="VFD29371.1"/>
    </source>
</evidence>
<gene>
    <name evidence="14" type="primary">mtlF</name>
    <name evidence="15" type="synonym">mtlF_1</name>
    <name evidence="14" type="ORF">BN1095_330041</name>
    <name evidence="13" type="ORF">BN1096_520383</name>
    <name evidence="16" type="ORF">SAMEA1402366_02827</name>
    <name evidence="15" type="ORF">SAMEA1402399_00412</name>
</gene>
<evidence type="ECO:0000256" key="7">
    <source>
        <dbReference type="ARBA" id="ARBA00022683"/>
    </source>
</evidence>
<dbReference type="GO" id="GO:0005886">
    <property type="term" value="C:plasma membrane"/>
    <property type="evidence" value="ECO:0007669"/>
    <property type="project" value="TreeGrafter"/>
</dbReference>
<accession>A0A031WJ29</accession>
<dbReference type="EMBL" id="CAADAN010000001">
    <property type="protein sequence ID" value="VFD29371.1"/>
    <property type="molecule type" value="Genomic_DNA"/>
</dbReference>
<keyword evidence="4" id="KW-0597">Phosphoprotein</keyword>
<evidence type="ECO:0000256" key="10">
    <source>
        <dbReference type="ARBA" id="ARBA00030956"/>
    </source>
</evidence>
<evidence type="ECO:0000313" key="16">
    <source>
        <dbReference type="EMBL" id="VHY15033.1"/>
    </source>
</evidence>
<dbReference type="AlphaFoldDB" id="A0A031WJ29"/>
<dbReference type="GO" id="GO:0016301">
    <property type="term" value="F:kinase activity"/>
    <property type="evidence" value="ECO:0007669"/>
    <property type="project" value="UniProtKB-KW"/>
</dbReference>
<proteinExistence type="predicted"/>
<dbReference type="GeneID" id="66354727"/>
<dbReference type="Proteomes" id="UP000372533">
    <property type="component" value="Unassembled WGS sequence"/>
</dbReference>
<dbReference type="InterPro" id="IPR050893">
    <property type="entry name" value="Sugar_PTS"/>
</dbReference>
<dbReference type="Proteomes" id="UP000411588">
    <property type="component" value="Unassembled WGS sequence"/>
</dbReference>
<evidence type="ECO:0000313" key="13">
    <source>
        <dbReference type="EMBL" id="CDS85610.1"/>
    </source>
</evidence>
<dbReference type="Pfam" id="PF00359">
    <property type="entry name" value="PTS_EIIA_2"/>
    <property type="match status" value="1"/>
</dbReference>
<evidence type="ECO:0000259" key="12">
    <source>
        <dbReference type="PROSITE" id="PS51094"/>
    </source>
</evidence>
<evidence type="ECO:0000256" key="2">
    <source>
        <dbReference type="ARBA" id="ARBA00014783"/>
    </source>
</evidence>
<keyword evidence="3" id="KW-0813">Transport</keyword>
<organism evidence="14">
    <name type="scientific">Clostridioides difficile</name>
    <name type="common">Peptoclostridium difficile</name>
    <dbReference type="NCBI Taxonomy" id="1496"/>
    <lineage>
        <taxon>Bacteria</taxon>
        <taxon>Bacillati</taxon>
        <taxon>Bacillota</taxon>
        <taxon>Clostridia</taxon>
        <taxon>Peptostreptococcales</taxon>
        <taxon>Peptostreptococcaceae</taxon>
        <taxon>Clostridioides</taxon>
    </lineage>
</organism>
<keyword evidence="6 14" id="KW-0808">Transferase</keyword>